<evidence type="ECO:0000313" key="3">
    <source>
        <dbReference type="Proteomes" id="UP000011765"/>
    </source>
</evidence>
<dbReference type="InterPro" id="IPR014710">
    <property type="entry name" value="RmlC-like_jellyroll"/>
</dbReference>
<reference evidence="2 3" key="1">
    <citation type="submission" date="2011-04" db="EMBL/GenBank/DDBJ databases">
        <title>The complete genome of Thermodesulfobium narugense DSM 14796.</title>
        <authorList>
            <consortium name="US DOE Joint Genome Institute (JGI-PGF)"/>
            <person name="Lucas S."/>
            <person name="Han J."/>
            <person name="Lapidus A."/>
            <person name="Bruce D."/>
            <person name="Goodwin L."/>
            <person name="Pitluck S."/>
            <person name="Peters L."/>
            <person name="Kyrpides N."/>
            <person name="Mavromatis K."/>
            <person name="Pagani I."/>
            <person name="Ivanova N."/>
            <person name="Ovchinnikova G."/>
            <person name="Zhang X."/>
            <person name="Saunders L."/>
            <person name="Detter J.C."/>
            <person name="Tapia R."/>
            <person name="Han C."/>
            <person name="Land M."/>
            <person name="Hauser L."/>
            <person name="Markowitz V."/>
            <person name="Cheng J.-F."/>
            <person name="Hugenholtz P."/>
            <person name="Woyke T."/>
            <person name="Wu D."/>
            <person name="Spring S."/>
            <person name="Schroeder M."/>
            <person name="Brambilla E."/>
            <person name="Klenk H.-P."/>
            <person name="Eisen J.A."/>
        </authorList>
    </citation>
    <scope>NUCLEOTIDE SEQUENCE [LARGE SCALE GENOMIC DNA]</scope>
    <source>
        <strain evidence="2 3">DSM 14796</strain>
    </source>
</reference>
<dbReference type="EMBL" id="CP002690">
    <property type="protein sequence ID" value="AEE15386.1"/>
    <property type="molecule type" value="Genomic_DNA"/>
</dbReference>
<dbReference type="eggNOG" id="COG1917">
    <property type="taxonomic scope" value="Bacteria"/>
</dbReference>
<dbReference type="Pfam" id="PF07883">
    <property type="entry name" value="Cupin_2"/>
    <property type="match status" value="1"/>
</dbReference>
<dbReference type="OrthoDB" id="9797047at2"/>
<dbReference type="Proteomes" id="UP000011765">
    <property type="component" value="Chromosome"/>
</dbReference>
<dbReference type="SUPFAM" id="SSF51182">
    <property type="entry name" value="RmlC-like cupins"/>
    <property type="match status" value="1"/>
</dbReference>
<dbReference type="STRING" id="747365.Thena_1780"/>
<accession>M1E7S3</accession>
<feature type="domain" description="Cupin type-2" evidence="1">
    <location>
        <begin position="42"/>
        <end position="109"/>
    </location>
</feature>
<dbReference type="PANTHER" id="PTHR37694">
    <property type="entry name" value="SLR8022 PROTEIN"/>
    <property type="match status" value="1"/>
</dbReference>
<name>M1E7S3_9BACT</name>
<dbReference type="RefSeq" id="WP_013757106.1">
    <property type="nucleotide sequence ID" value="NC_015499.1"/>
</dbReference>
<organism evidence="2 3">
    <name type="scientific">Thermodesulfobium narugense DSM 14796</name>
    <dbReference type="NCBI Taxonomy" id="747365"/>
    <lineage>
        <taxon>Bacteria</taxon>
        <taxon>Pseudomonadati</taxon>
        <taxon>Thermodesulfobiota</taxon>
        <taxon>Thermodesulfobiia</taxon>
        <taxon>Thermodesulfobiales</taxon>
        <taxon>Thermodesulfobiaceae</taxon>
        <taxon>Thermodesulfobium</taxon>
    </lineage>
</organism>
<keyword evidence="3" id="KW-1185">Reference proteome</keyword>
<dbReference type="InterPro" id="IPR011051">
    <property type="entry name" value="RmlC_Cupin_sf"/>
</dbReference>
<dbReference type="Gene3D" id="2.60.120.10">
    <property type="entry name" value="Jelly Rolls"/>
    <property type="match status" value="1"/>
</dbReference>
<evidence type="ECO:0000313" key="2">
    <source>
        <dbReference type="EMBL" id="AEE15386.1"/>
    </source>
</evidence>
<protein>
    <submittedName>
        <fullName evidence="2">Cupin 2 conserved barrel domain protein</fullName>
    </submittedName>
</protein>
<sequence length="116" mass="12868">MAKIGNSFEVENKKMEVDGAKGASIRWLITPEDGAPNFAMRMITIEPNGQSPAHSHDFEHEMFVLEGEATVVSDNSETKVSEGSFIFIKPGEFHTVKNTGTKVCRFLCMVPNYSIK</sequence>
<evidence type="ECO:0000259" key="1">
    <source>
        <dbReference type="Pfam" id="PF07883"/>
    </source>
</evidence>
<gene>
    <name evidence="2" type="ORF">Thena_1780</name>
</gene>
<dbReference type="PANTHER" id="PTHR37694:SF1">
    <property type="entry name" value="SLR8022 PROTEIN"/>
    <property type="match status" value="1"/>
</dbReference>
<dbReference type="HOGENOM" id="CLU_116722_4_1_9"/>
<dbReference type="KEGG" id="tnr:Thena_1780"/>
<proteinExistence type="predicted"/>
<dbReference type="InterPro" id="IPR013096">
    <property type="entry name" value="Cupin_2"/>
</dbReference>
<dbReference type="AlphaFoldDB" id="M1E7S3"/>
<dbReference type="CDD" id="cd02222">
    <property type="entry name" value="cupin_TM1459-like"/>
    <property type="match status" value="1"/>
</dbReference>